<evidence type="ECO:0000256" key="5">
    <source>
        <dbReference type="PROSITE-ProRule" id="PRU00335"/>
    </source>
</evidence>
<dbReference type="InterPro" id="IPR041490">
    <property type="entry name" value="KstR2_TetR_C"/>
</dbReference>
<keyword evidence="2" id="KW-0805">Transcription regulation</keyword>
<dbReference type="PANTHER" id="PTHR30055:SF175">
    <property type="entry name" value="HTH-TYPE TRANSCRIPTIONAL REPRESSOR KSTR2"/>
    <property type="match status" value="1"/>
</dbReference>
<proteinExistence type="predicted"/>
<evidence type="ECO:0000313" key="7">
    <source>
        <dbReference type="EMBL" id="MFC5729357.1"/>
    </source>
</evidence>
<protein>
    <submittedName>
        <fullName evidence="7">TetR/AcrR family transcriptional regulator</fullName>
    </submittedName>
</protein>
<dbReference type="Pfam" id="PF00440">
    <property type="entry name" value="TetR_N"/>
    <property type="match status" value="1"/>
</dbReference>
<keyword evidence="3 5" id="KW-0238">DNA-binding</keyword>
<dbReference type="Proteomes" id="UP001596072">
    <property type="component" value="Unassembled WGS sequence"/>
</dbReference>
<dbReference type="Gene3D" id="1.10.10.60">
    <property type="entry name" value="Homeodomain-like"/>
    <property type="match status" value="1"/>
</dbReference>
<dbReference type="PANTHER" id="PTHR30055">
    <property type="entry name" value="HTH-TYPE TRANSCRIPTIONAL REGULATOR RUTR"/>
    <property type="match status" value="1"/>
</dbReference>
<reference evidence="8" key="1">
    <citation type="journal article" date="2019" name="Int. J. Syst. Evol. Microbiol.">
        <title>The Global Catalogue of Microorganisms (GCM) 10K type strain sequencing project: providing services to taxonomists for standard genome sequencing and annotation.</title>
        <authorList>
            <consortium name="The Broad Institute Genomics Platform"/>
            <consortium name="The Broad Institute Genome Sequencing Center for Infectious Disease"/>
            <person name="Wu L."/>
            <person name="Ma J."/>
        </authorList>
    </citation>
    <scope>NUCLEOTIDE SEQUENCE [LARGE SCALE GENOMIC DNA]</scope>
    <source>
        <strain evidence="8">YIM 94188</strain>
    </source>
</reference>
<accession>A0ABW0ZFQ1</accession>
<dbReference type="SUPFAM" id="SSF48498">
    <property type="entry name" value="Tetracyclin repressor-like, C-terminal domain"/>
    <property type="match status" value="1"/>
</dbReference>
<dbReference type="PRINTS" id="PR00455">
    <property type="entry name" value="HTHTETR"/>
</dbReference>
<dbReference type="InterPro" id="IPR036271">
    <property type="entry name" value="Tet_transcr_reg_TetR-rel_C_sf"/>
</dbReference>
<evidence type="ECO:0000259" key="6">
    <source>
        <dbReference type="PROSITE" id="PS50977"/>
    </source>
</evidence>
<dbReference type="InterPro" id="IPR001647">
    <property type="entry name" value="HTH_TetR"/>
</dbReference>
<feature type="DNA-binding region" description="H-T-H motif" evidence="5">
    <location>
        <begin position="28"/>
        <end position="47"/>
    </location>
</feature>
<evidence type="ECO:0000256" key="3">
    <source>
        <dbReference type="ARBA" id="ARBA00023125"/>
    </source>
</evidence>
<evidence type="ECO:0000256" key="2">
    <source>
        <dbReference type="ARBA" id="ARBA00023015"/>
    </source>
</evidence>
<gene>
    <name evidence="7" type="ORF">ACFPQB_10550</name>
</gene>
<sequence length="227" mass="24977">MATGAGRYNEILDTFTRHIAEIGYDGVNFGLVAKELGVSKGTIVHHFGTKDRILAALHESYMTRRLAELDHMLEKLKDPAEQLAAALHAFMLYHVEDRAATVAFQREVVRLADEESMAKGAELRQQYFTRVRDVIQAGVDAGVFRQVDPTVDALLMFGSAQWAWTWFHPDGDRPIDAIGSALVDLVLGSLLVDRDRVTELSDPAGRAAKAVRDAMQVVAETEGKAAS</sequence>
<dbReference type="Gene3D" id="1.10.357.10">
    <property type="entry name" value="Tetracycline Repressor, domain 2"/>
    <property type="match status" value="1"/>
</dbReference>
<dbReference type="Pfam" id="PF17932">
    <property type="entry name" value="TetR_C_24"/>
    <property type="match status" value="1"/>
</dbReference>
<name>A0ABW0ZFQ1_9ACTN</name>
<evidence type="ECO:0000256" key="4">
    <source>
        <dbReference type="ARBA" id="ARBA00023163"/>
    </source>
</evidence>
<evidence type="ECO:0000313" key="8">
    <source>
        <dbReference type="Proteomes" id="UP001596072"/>
    </source>
</evidence>
<feature type="domain" description="HTH tetR-type" evidence="6">
    <location>
        <begin position="5"/>
        <end position="65"/>
    </location>
</feature>
<keyword evidence="1" id="KW-0678">Repressor</keyword>
<evidence type="ECO:0000256" key="1">
    <source>
        <dbReference type="ARBA" id="ARBA00022491"/>
    </source>
</evidence>
<dbReference type="EMBL" id="JBHSNS010000004">
    <property type="protein sequence ID" value="MFC5729357.1"/>
    <property type="molecule type" value="Genomic_DNA"/>
</dbReference>
<dbReference type="InterPro" id="IPR009057">
    <property type="entry name" value="Homeodomain-like_sf"/>
</dbReference>
<dbReference type="SUPFAM" id="SSF46689">
    <property type="entry name" value="Homeodomain-like"/>
    <property type="match status" value="1"/>
</dbReference>
<comment type="caution">
    <text evidence="7">The sequence shown here is derived from an EMBL/GenBank/DDBJ whole genome shotgun (WGS) entry which is preliminary data.</text>
</comment>
<dbReference type="RefSeq" id="WP_136432899.1">
    <property type="nucleotide sequence ID" value="NZ_JBHSNS010000004.1"/>
</dbReference>
<dbReference type="InterPro" id="IPR050109">
    <property type="entry name" value="HTH-type_TetR-like_transc_reg"/>
</dbReference>
<organism evidence="7 8">
    <name type="scientific">Nocardioides vastitatis</name>
    <dbReference type="NCBI Taxonomy" id="2568655"/>
    <lineage>
        <taxon>Bacteria</taxon>
        <taxon>Bacillati</taxon>
        <taxon>Actinomycetota</taxon>
        <taxon>Actinomycetes</taxon>
        <taxon>Propionibacteriales</taxon>
        <taxon>Nocardioidaceae</taxon>
        <taxon>Nocardioides</taxon>
    </lineage>
</organism>
<keyword evidence="4" id="KW-0804">Transcription</keyword>
<keyword evidence="8" id="KW-1185">Reference proteome</keyword>
<dbReference type="PROSITE" id="PS50977">
    <property type="entry name" value="HTH_TETR_2"/>
    <property type="match status" value="1"/>
</dbReference>